<sequence length="31" mass="3453">MGNKFMIKKSDNIALEPSSSESFNTKTESQC</sequence>
<dbReference type="EMBL" id="GGEC01092743">
    <property type="protein sequence ID" value="MBX73227.1"/>
    <property type="molecule type" value="Transcribed_RNA"/>
</dbReference>
<feature type="region of interest" description="Disordered" evidence="1">
    <location>
        <begin position="1"/>
        <end position="31"/>
    </location>
</feature>
<evidence type="ECO:0000313" key="2">
    <source>
        <dbReference type="EMBL" id="MBX73227.1"/>
    </source>
</evidence>
<organism evidence="2">
    <name type="scientific">Rhizophora mucronata</name>
    <name type="common">Asiatic mangrove</name>
    <dbReference type="NCBI Taxonomy" id="61149"/>
    <lineage>
        <taxon>Eukaryota</taxon>
        <taxon>Viridiplantae</taxon>
        <taxon>Streptophyta</taxon>
        <taxon>Embryophyta</taxon>
        <taxon>Tracheophyta</taxon>
        <taxon>Spermatophyta</taxon>
        <taxon>Magnoliopsida</taxon>
        <taxon>eudicotyledons</taxon>
        <taxon>Gunneridae</taxon>
        <taxon>Pentapetalae</taxon>
        <taxon>rosids</taxon>
        <taxon>fabids</taxon>
        <taxon>Malpighiales</taxon>
        <taxon>Rhizophoraceae</taxon>
        <taxon>Rhizophora</taxon>
    </lineage>
</organism>
<evidence type="ECO:0000256" key="1">
    <source>
        <dbReference type="SAM" id="MobiDB-lite"/>
    </source>
</evidence>
<proteinExistence type="predicted"/>
<protein>
    <submittedName>
        <fullName evidence="2">Uncharacterized protein</fullName>
    </submittedName>
</protein>
<dbReference type="AlphaFoldDB" id="A0A2P2R221"/>
<name>A0A2P2R221_RHIMU</name>
<accession>A0A2P2R221</accession>
<reference evidence="2" key="1">
    <citation type="submission" date="2018-02" db="EMBL/GenBank/DDBJ databases">
        <title>Rhizophora mucronata_Transcriptome.</title>
        <authorList>
            <person name="Meera S.P."/>
            <person name="Sreeshan A."/>
            <person name="Augustine A."/>
        </authorList>
    </citation>
    <scope>NUCLEOTIDE SEQUENCE</scope>
    <source>
        <tissue evidence="2">Leaf</tissue>
    </source>
</reference>
<feature type="compositionally biased region" description="Polar residues" evidence="1">
    <location>
        <begin position="17"/>
        <end position="31"/>
    </location>
</feature>